<evidence type="ECO:0000256" key="1">
    <source>
        <dbReference type="SAM" id="MobiDB-lite"/>
    </source>
</evidence>
<evidence type="ECO:0000313" key="3">
    <source>
        <dbReference type="Proteomes" id="UP001249394"/>
    </source>
</evidence>
<proteinExistence type="predicted"/>
<organism evidence="2 3">
    <name type="scientific">Streptomyces violaceus</name>
    <name type="common">Streptomyces venezuelae</name>
    <dbReference type="NCBI Taxonomy" id="1936"/>
    <lineage>
        <taxon>Bacteria</taxon>
        <taxon>Bacillati</taxon>
        <taxon>Actinomycetota</taxon>
        <taxon>Actinomycetes</taxon>
        <taxon>Kitasatosporales</taxon>
        <taxon>Streptomycetaceae</taxon>
        <taxon>Streptomyces</taxon>
    </lineage>
</organism>
<gene>
    <name evidence="2" type="ORF">RI060_11290</name>
</gene>
<protein>
    <recommendedName>
        <fullName evidence="4">Secreted protein</fullName>
    </recommendedName>
</protein>
<sequence>MRRTAARAGAAVMYSGADAAQAPAVGAGAEAVPGPGPMQAPPAAPAQDAPQQQYELRTEFPFQLPRGYVDEAGTVHRDGVMRLSTARDELVPLRDVRVQENPAFLSVVLLGRVITRLGTLPTVHDGTVENMFASDLAFLQDFYRQINAEGHTRAAVECPHCAEPFEVELGGSRLGES</sequence>
<dbReference type="EMBL" id="CP134213">
    <property type="protein sequence ID" value="WND17888.1"/>
    <property type="molecule type" value="Genomic_DNA"/>
</dbReference>
<evidence type="ECO:0000313" key="2">
    <source>
        <dbReference type="EMBL" id="WND17888.1"/>
    </source>
</evidence>
<evidence type="ECO:0008006" key="4">
    <source>
        <dbReference type="Google" id="ProtNLM"/>
    </source>
</evidence>
<keyword evidence="3" id="KW-1185">Reference proteome</keyword>
<feature type="compositionally biased region" description="Pro residues" evidence="1">
    <location>
        <begin position="34"/>
        <end position="44"/>
    </location>
</feature>
<feature type="region of interest" description="Disordered" evidence="1">
    <location>
        <begin position="27"/>
        <end position="52"/>
    </location>
</feature>
<reference evidence="2 3" key="1">
    <citation type="submission" date="2023-09" db="EMBL/GenBank/DDBJ databases">
        <title>The genome sequence of Streptomyces anthocyanicus.</title>
        <authorList>
            <person name="Mo P."/>
        </authorList>
    </citation>
    <scope>NUCLEOTIDE SEQUENCE [LARGE SCALE GENOMIC DNA]</scope>
    <source>
        <strain evidence="2 3">JCM 4387</strain>
    </source>
</reference>
<dbReference type="Proteomes" id="UP001249394">
    <property type="component" value="Chromosome"/>
</dbReference>
<accession>A0ABY9U5W3</accession>
<name>A0ABY9U5W3_STRVL</name>